<dbReference type="PANTHER" id="PTHR11085:SF4">
    <property type="entry name" value="NAD-DEPENDENT PROTEIN DEACYLASE"/>
    <property type="match status" value="1"/>
</dbReference>
<dbReference type="SUPFAM" id="SSF52467">
    <property type="entry name" value="DHS-like NAD/FAD-binding domain"/>
    <property type="match status" value="1"/>
</dbReference>
<dbReference type="InterPro" id="IPR026590">
    <property type="entry name" value="Ssirtuin_cat_dom"/>
</dbReference>
<sequence length="234" mass="26698">MEKKKQAYQWLDEANAPVFLTGAGVSVPSGIPDYRSMDGVYAGYERPEYLLSHTCLQQEPDKFYEFVKQLYHPEAKPNVIHRVLKKWSDEKETATIITQNIDQLHQKAGSQNVLNFHGNLYQVYCQKCRESVTAAAYLKSDCHEGCGGRLRPNVVLYEEGLHEPTIQQAFSAMLQTDLVMIIGTSFQVYPFRSLIDYVPAQTRIVVVNREPIQLAQEHLYIAGDASDFFKMTEL</sequence>
<dbReference type="PROSITE" id="PS50305">
    <property type="entry name" value="SIRTUIN"/>
    <property type="match status" value="1"/>
</dbReference>
<evidence type="ECO:0000256" key="2">
    <source>
        <dbReference type="ARBA" id="ARBA00022679"/>
    </source>
</evidence>
<dbReference type="InterPro" id="IPR029035">
    <property type="entry name" value="DHS-like_NAD/FAD-binding_dom"/>
</dbReference>
<keyword evidence="2 6" id="KW-0808">Transferase</keyword>
<dbReference type="Gene3D" id="3.30.1600.10">
    <property type="entry name" value="SIR2/SIRT2 'Small Domain"/>
    <property type="match status" value="1"/>
</dbReference>
<name>A0AAE9XFQ6_9ENTE</name>
<protein>
    <recommendedName>
        <fullName evidence="1">protein acetyllysine N-acetyltransferase</fullName>
        <ecNumber evidence="1">2.3.1.286</ecNumber>
    </recommendedName>
</protein>
<keyword evidence="3" id="KW-0520">NAD</keyword>
<evidence type="ECO:0000313" key="6">
    <source>
        <dbReference type="EMBL" id="WCG22906.1"/>
    </source>
</evidence>
<dbReference type="PANTHER" id="PTHR11085">
    <property type="entry name" value="NAD-DEPENDENT PROTEIN DEACYLASE SIRTUIN-5, MITOCHONDRIAL-RELATED"/>
    <property type="match status" value="1"/>
</dbReference>
<evidence type="ECO:0000256" key="3">
    <source>
        <dbReference type="ARBA" id="ARBA00023027"/>
    </source>
</evidence>
<dbReference type="Gene3D" id="3.40.50.1220">
    <property type="entry name" value="TPP-binding domain"/>
    <property type="match status" value="1"/>
</dbReference>
<evidence type="ECO:0000256" key="1">
    <source>
        <dbReference type="ARBA" id="ARBA00012928"/>
    </source>
</evidence>
<evidence type="ECO:0000259" key="5">
    <source>
        <dbReference type="PROSITE" id="PS50305"/>
    </source>
</evidence>
<keyword evidence="4" id="KW-0862">Zinc</keyword>
<dbReference type="InterPro" id="IPR050134">
    <property type="entry name" value="NAD-dep_sirtuin_deacylases"/>
</dbReference>
<reference evidence="6" key="1">
    <citation type="submission" date="2023-01" db="EMBL/GenBank/DDBJ databases">
        <title>Oxazolidinone resistance genes in florfenicol resistant enterococci from beef cattle and veal calves at slaughter.</title>
        <authorList>
            <person name="Biggel M."/>
        </authorList>
    </citation>
    <scope>NUCLEOTIDE SEQUENCE</scope>
    <source>
        <strain evidence="6">K204-1</strain>
    </source>
</reference>
<feature type="binding site" evidence="4">
    <location>
        <position position="142"/>
    </location>
    <ligand>
        <name>Zn(2+)</name>
        <dbReference type="ChEBI" id="CHEBI:29105"/>
    </ligand>
</feature>
<organism evidence="6 7">
    <name type="scientific">Vagococcus lutrae</name>
    <dbReference type="NCBI Taxonomy" id="81947"/>
    <lineage>
        <taxon>Bacteria</taxon>
        <taxon>Bacillati</taxon>
        <taxon>Bacillota</taxon>
        <taxon>Bacilli</taxon>
        <taxon>Lactobacillales</taxon>
        <taxon>Enterococcaceae</taxon>
        <taxon>Vagococcus</taxon>
    </lineage>
</organism>
<dbReference type="Proteomes" id="UP001179600">
    <property type="component" value="Chromosome"/>
</dbReference>
<feature type="active site" description="Proton acceptor" evidence="4">
    <location>
        <position position="117"/>
    </location>
</feature>
<keyword evidence="4" id="KW-0479">Metal-binding</keyword>
<dbReference type="Pfam" id="PF02146">
    <property type="entry name" value="SIR2"/>
    <property type="match status" value="1"/>
</dbReference>
<dbReference type="InterPro" id="IPR003000">
    <property type="entry name" value="Sirtuin"/>
</dbReference>
<feature type="binding site" evidence="4">
    <location>
        <position position="125"/>
    </location>
    <ligand>
        <name>Zn(2+)</name>
        <dbReference type="ChEBI" id="CHEBI:29105"/>
    </ligand>
</feature>
<feature type="domain" description="Deacetylase sirtuin-type" evidence="5">
    <location>
        <begin position="1"/>
        <end position="234"/>
    </location>
</feature>
<evidence type="ECO:0000313" key="7">
    <source>
        <dbReference type="Proteomes" id="UP001179600"/>
    </source>
</evidence>
<dbReference type="NCBIfam" id="NF001752">
    <property type="entry name" value="PRK00481.1-1"/>
    <property type="match status" value="1"/>
</dbReference>
<dbReference type="GO" id="GO:0017136">
    <property type="term" value="F:histone deacetylase activity, NAD-dependent"/>
    <property type="evidence" value="ECO:0007669"/>
    <property type="project" value="TreeGrafter"/>
</dbReference>
<dbReference type="GO" id="GO:0046872">
    <property type="term" value="F:metal ion binding"/>
    <property type="evidence" value="ECO:0007669"/>
    <property type="project" value="UniProtKB-KW"/>
</dbReference>
<dbReference type="EC" id="2.3.1.286" evidence="1"/>
<gene>
    <name evidence="6" type="ORF">PML95_01285</name>
</gene>
<dbReference type="GO" id="GO:0070403">
    <property type="term" value="F:NAD+ binding"/>
    <property type="evidence" value="ECO:0007669"/>
    <property type="project" value="InterPro"/>
</dbReference>
<dbReference type="AlphaFoldDB" id="A0AAE9XFQ6"/>
<feature type="binding site" evidence="4">
    <location>
        <position position="146"/>
    </location>
    <ligand>
        <name>Zn(2+)</name>
        <dbReference type="ChEBI" id="CHEBI:29105"/>
    </ligand>
</feature>
<evidence type="ECO:0000256" key="4">
    <source>
        <dbReference type="PROSITE-ProRule" id="PRU00236"/>
    </source>
</evidence>
<dbReference type="EMBL" id="CP116507">
    <property type="protein sequence ID" value="WCG22906.1"/>
    <property type="molecule type" value="Genomic_DNA"/>
</dbReference>
<proteinExistence type="predicted"/>
<dbReference type="InterPro" id="IPR026591">
    <property type="entry name" value="Sirtuin_cat_small_dom_sf"/>
</dbReference>
<accession>A0AAE9XFQ6</accession>
<feature type="binding site" evidence="4">
    <location>
        <position position="128"/>
    </location>
    <ligand>
        <name>Zn(2+)</name>
        <dbReference type="ChEBI" id="CHEBI:29105"/>
    </ligand>
</feature>
<keyword evidence="6" id="KW-0012">Acyltransferase</keyword>